<accession>A0A699ZMA6</accession>
<protein>
    <submittedName>
        <fullName evidence="1">Uncharacterized protein</fullName>
    </submittedName>
</protein>
<organism evidence="1 2">
    <name type="scientific">Haematococcus lacustris</name>
    <name type="common">Green alga</name>
    <name type="synonym">Haematococcus pluvialis</name>
    <dbReference type="NCBI Taxonomy" id="44745"/>
    <lineage>
        <taxon>Eukaryota</taxon>
        <taxon>Viridiplantae</taxon>
        <taxon>Chlorophyta</taxon>
        <taxon>core chlorophytes</taxon>
        <taxon>Chlorophyceae</taxon>
        <taxon>CS clade</taxon>
        <taxon>Chlamydomonadales</taxon>
        <taxon>Haematococcaceae</taxon>
        <taxon>Haematococcus</taxon>
    </lineage>
</organism>
<proteinExistence type="predicted"/>
<dbReference type="Proteomes" id="UP000485058">
    <property type="component" value="Unassembled WGS sequence"/>
</dbReference>
<keyword evidence="2" id="KW-1185">Reference proteome</keyword>
<gene>
    <name evidence="1" type="ORF">HaLaN_21661</name>
</gene>
<dbReference type="AlphaFoldDB" id="A0A699ZMA6"/>
<feature type="non-terminal residue" evidence="1">
    <location>
        <position position="98"/>
    </location>
</feature>
<dbReference type="EMBL" id="BLLF01002405">
    <property type="protein sequence ID" value="GFH23957.1"/>
    <property type="molecule type" value="Genomic_DNA"/>
</dbReference>
<feature type="non-terminal residue" evidence="1">
    <location>
        <position position="1"/>
    </location>
</feature>
<evidence type="ECO:0000313" key="2">
    <source>
        <dbReference type="Proteomes" id="UP000485058"/>
    </source>
</evidence>
<reference evidence="1 2" key="1">
    <citation type="submission" date="2020-02" db="EMBL/GenBank/DDBJ databases">
        <title>Draft genome sequence of Haematococcus lacustris strain NIES-144.</title>
        <authorList>
            <person name="Morimoto D."/>
            <person name="Nakagawa S."/>
            <person name="Yoshida T."/>
            <person name="Sawayama S."/>
        </authorList>
    </citation>
    <scope>NUCLEOTIDE SEQUENCE [LARGE SCALE GENOMIC DNA]</scope>
    <source>
        <strain evidence="1 2">NIES-144</strain>
    </source>
</reference>
<name>A0A699ZMA6_HAELA</name>
<sequence length="98" mass="10566">MTLEEHMAQEAAEGQHRLLVGQLAGVLHAAARHLLVPDVALQHLEYADRLLVHLVVLQDHLEFNLLDGIVSALGPGIETALDVAAVQHAAELISDSQQ</sequence>
<comment type="caution">
    <text evidence="1">The sequence shown here is derived from an EMBL/GenBank/DDBJ whole genome shotgun (WGS) entry which is preliminary data.</text>
</comment>
<evidence type="ECO:0000313" key="1">
    <source>
        <dbReference type="EMBL" id="GFH23957.1"/>
    </source>
</evidence>